<evidence type="ECO:0000313" key="1">
    <source>
        <dbReference type="EMBL" id="SGY14876.1"/>
    </source>
</evidence>
<evidence type="ECO:0000313" key="2">
    <source>
        <dbReference type="Proteomes" id="UP000249464"/>
    </source>
</evidence>
<sequence>MRAGDRLKASLRRGSTKVFQRYLCTIARTRSQGLIKAIPPKHLPSPVKRMASGFAPSFHNLVGNVAENIFVGFEEPVLAVVILSLEDPKKSEPGTKSRYSGNKLGTWQKLVAA</sequence>
<gene>
    <name evidence="1" type="primary">BQ5605_C013g07143</name>
    <name evidence="1" type="ORF">BQ5605_C013G07143</name>
</gene>
<accession>A0A2X0NNG0</accession>
<dbReference type="AlphaFoldDB" id="A0A2X0NNG0"/>
<keyword evidence="2" id="KW-1185">Reference proteome</keyword>
<organism evidence="1 2">
    <name type="scientific">Microbotryum silenes-dioicae</name>
    <dbReference type="NCBI Taxonomy" id="796604"/>
    <lineage>
        <taxon>Eukaryota</taxon>
        <taxon>Fungi</taxon>
        <taxon>Dikarya</taxon>
        <taxon>Basidiomycota</taxon>
        <taxon>Pucciniomycotina</taxon>
        <taxon>Microbotryomycetes</taxon>
        <taxon>Microbotryales</taxon>
        <taxon>Microbotryaceae</taxon>
        <taxon>Microbotryum</taxon>
    </lineage>
</organism>
<dbReference type="EMBL" id="FQNC01000013">
    <property type="protein sequence ID" value="SGY14876.1"/>
    <property type="molecule type" value="Genomic_DNA"/>
</dbReference>
<protein>
    <submittedName>
        <fullName evidence="1">BQ5605_C013g07143 protein</fullName>
    </submittedName>
</protein>
<name>A0A2X0NNG0_9BASI</name>
<proteinExistence type="predicted"/>
<dbReference type="Proteomes" id="UP000249464">
    <property type="component" value="Unassembled WGS sequence"/>
</dbReference>
<reference evidence="1 2" key="1">
    <citation type="submission" date="2016-11" db="EMBL/GenBank/DDBJ databases">
        <authorList>
            <person name="Jaros S."/>
            <person name="Januszkiewicz K."/>
            <person name="Wedrychowicz H."/>
        </authorList>
    </citation>
    <scope>NUCLEOTIDE SEQUENCE [LARGE SCALE GENOMIC DNA]</scope>
</reference>